<name>A0A4Y2F618_ARAVE</name>
<dbReference type="OrthoDB" id="7764883at2759"/>
<proteinExistence type="predicted"/>
<dbReference type="EMBL" id="BGPR01000818">
    <property type="protein sequence ID" value="GBM36743.1"/>
    <property type="molecule type" value="Genomic_DNA"/>
</dbReference>
<comment type="caution">
    <text evidence="3">The sequence shown here is derived from an EMBL/GenBank/DDBJ whole genome shotgun (WGS) entry which is preliminary data.</text>
</comment>
<evidence type="ECO:0000256" key="1">
    <source>
        <dbReference type="SAM" id="MobiDB-lite"/>
    </source>
</evidence>
<gene>
    <name evidence="3" type="ORF">AVEN_171856_1</name>
</gene>
<keyword evidence="4" id="KW-1185">Reference proteome</keyword>
<evidence type="ECO:0000259" key="2">
    <source>
        <dbReference type="Pfam" id="PF07530"/>
    </source>
</evidence>
<dbReference type="Proteomes" id="UP000499080">
    <property type="component" value="Unassembled WGS sequence"/>
</dbReference>
<protein>
    <recommendedName>
        <fullName evidence="2">Pre-C2HC domain-containing protein</fullName>
    </recommendedName>
</protein>
<sequence>MAPNPYRTLYHERMRRQIVMEFVTFQKRKYANDDELKASVQKLWKRIGEWYNSNLHHPIDSGIIKILGSYNQCLRERSFDSEFDLNDDGVIYSNFSSAQSVASDLSELNDVNEDLNPRYDIVENGNNSKDNSMEMEHSANNVILTDMTTNVKSDNIEIDSIGEVINSVIANNCNEIDMSKGEMPECNADAEIMNIDTPNSNPISADNDGYQTQGRKRGRVPSNEPNHSKKLTRSNSLPLQNKFNALANLPDAGNNQDPTNAIFLTKIPKIPPVTLKKPVNYRDLIKKINEKEGIKCNAKEAGEFVKPFCETPRDVRSLLEFLDKSNKEYFVIPGQVVKPIKIVIKGLPIDMDLEEIKTELVNKKFRVEKVNQLKRYKTREPLNIYQIHLFPSDNIKEIYHLTTLSYNIITVEPYENRQHHQCYNCQMWSHGSKNCN</sequence>
<organism evidence="3 4">
    <name type="scientific">Araneus ventricosus</name>
    <name type="common">Orbweaver spider</name>
    <name type="synonym">Epeira ventricosa</name>
    <dbReference type="NCBI Taxonomy" id="182803"/>
    <lineage>
        <taxon>Eukaryota</taxon>
        <taxon>Metazoa</taxon>
        <taxon>Ecdysozoa</taxon>
        <taxon>Arthropoda</taxon>
        <taxon>Chelicerata</taxon>
        <taxon>Arachnida</taxon>
        <taxon>Araneae</taxon>
        <taxon>Araneomorphae</taxon>
        <taxon>Entelegynae</taxon>
        <taxon>Araneoidea</taxon>
        <taxon>Araneidae</taxon>
        <taxon>Araneus</taxon>
    </lineage>
</organism>
<dbReference type="Pfam" id="PF07530">
    <property type="entry name" value="PRE_C2HC"/>
    <property type="match status" value="1"/>
</dbReference>
<evidence type="ECO:0000313" key="3">
    <source>
        <dbReference type="EMBL" id="GBM36743.1"/>
    </source>
</evidence>
<accession>A0A4Y2F618</accession>
<reference evidence="3 4" key="1">
    <citation type="journal article" date="2019" name="Sci. Rep.">
        <title>Orb-weaving spider Araneus ventricosus genome elucidates the spidroin gene catalogue.</title>
        <authorList>
            <person name="Kono N."/>
            <person name="Nakamura H."/>
            <person name="Ohtoshi R."/>
            <person name="Moran D.A.P."/>
            <person name="Shinohara A."/>
            <person name="Yoshida Y."/>
            <person name="Fujiwara M."/>
            <person name="Mori M."/>
            <person name="Tomita M."/>
            <person name="Arakawa K."/>
        </authorList>
    </citation>
    <scope>NUCLEOTIDE SEQUENCE [LARGE SCALE GENOMIC DNA]</scope>
</reference>
<feature type="region of interest" description="Disordered" evidence="1">
    <location>
        <begin position="195"/>
        <end position="233"/>
    </location>
</feature>
<dbReference type="InterPro" id="IPR006579">
    <property type="entry name" value="Pre_C2HC_dom"/>
</dbReference>
<feature type="domain" description="Pre-C2HC" evidence="2">
    <location>
        <begin position="354"/>
        <end position="417"/>
    </location>
</feature>
<evidence type="ECO:0000313" key="4">
    <source>
        <dbReference type="Proteomes" id="UP000499080"/>
    </source>
</evidence>
<feature type="compositionally biased region" description="Polar residues" evidence="1">
    <location>
        <begin position="196"/>
        <end position="213"/>
    </location>
</feature>
<dbReference type="AlphaFoldDB" id="A0A4Y2F618"/>